<keyword evidence="2" id="KW-0614">Plasmid</keyword>
<accession>A0A7Z2NZD9</accession>
<reference evidence="2 3" key="1">
    <citation type="submission" date="2020-01" db="EMBL/GenBank/DDBJ databases">
        <title>Sphingomonas sp. C33 whole genome sequece.</title>
        <authorList>
            <person name="Park C."/>
        </authorList>
    </citation>
    <scope>NUCLEOTIDE SEQUENCE [LARGE SCALE GENOMIC DNA]</scope>
    <source>
        <strain evidence="2 3">C33</strain>
        <plasmid evidence="3">pc33</plasmid>
    </source>
</reference>
<keyword evidence="1" id="KW-1133">Transmembrane helix</keyword>
<sequence>MGLFNRIFAGQRIDEWASDNTLEAARTLNQVAGDLIVFANNEIAQASLKNSLFNPAAFIHERIAPRVRSVAESVAVEIVERANSTLLELVEEQAVWSRGPEHTENPESAFEGASDIVAAAAPLAIGAASAVALPFVAVTTSTALFGLISTTAISWPILLGGGAIAGVGIATGVVNTAKIRDRSSVRLQKRARQFIVSFLIEGSEQSPAVLQRIASEFEQTAKRAKKI</sequence>
<dbReference type="KEGG" id="schy:GVO57_14340"/>
<name>A0A7Z2NZD9_9SPHN</name>
<evidence type="ECO:0000313" key="3">
    <source>
        <dbReference type="Proteomes" id="UP000464468"/>
    </source>
</evidence>
<feature type="transmembrane region" description="Helical" evidence="1">
    <location>
        <begin position="157"/>
        <end position="177"/>
    </location>
</feature>
<evidence type="ECO:0000313" key="2">
    <source>
        <dbReference type="EMBL" id="QHL92059.1"/>
    </source>
</evidence>
<dbReference type="Proteomes" id="UP000464468">
    <property type="component" value="Plasmid pC33"/>
</dbReference>
<geneLocation type="plasmid" evidence="3">
    <name>pc33</name>
</geneLocation>
<protein>
    <submittedName>
        <fullName evidence="2">Uncharacterized protein</fullName>
    </submittedName>
</protein>
<keyword evidence="3" id="KW-1185">Reference proteome</keyword>
<gene>
    <name evidence="2" type="ORF">GVO57_14340</name>
</gene>
<evidence type="ECO:0000256" key="1">
    <source>
        <dbReference type="SAM" id="Phobius"/>
    </source>
</evidence>
<organism evidence="2 3">
    <name type="scientific">Sphingomonas changnyeongensis</name>
    <dbReference type="NCBI Taxonomy" id="2698679"/>
    <lineage>
        <taxon>Bacteria</taxon>
        <taxon>Pseudomonadati</taxon>
        <taxon>Pseudomonadota</taxon>
        <taxon>Alphaproteobacteria</taxon>
        <taxon>Sphingomonadales</taxon>
        <taxon>Sphingomonadaceae</taxon>
        <taxon>Sphingomonas</taxon>
    </lineage>
</organism>
<dbReference type="RefSeq" id="WP_160594093.1">
    <property type="nucleotide sequence ID" value="NZ_CP047896.1"/>
</dbReference>
<dbReference type="AlphaFoldDB" id="A0A7Z2NZD9"/>
<keyword evidence="1" id="KW-0472">Membrane</keyword>
<feature type="transmembrane region" description="Helical" evidence="1">
    <location>
        <begin position="116"/>
        <end position="137"/>
    </location>
</feature>
<dbReference type="EMBL" id="CP047896">
    <property type="protein sequence ID" value="QHL92059.1"/>
    <property type="molecule type" value="Genomic_DNA"/>
</dbReference>
<keyword evidence="1" id="KW-0812">Transmembrane</keyword>
<proteinExistence type="predicted"/>